<proteinExistence type="predicted"/>
<organism evidence="1 2">
    <name type="scientific">Toxocara canis</name>
    <name type="common">Canine roundworm</name>
    <dbReference type="NCBI Taxonomy" id="6265"/>
    <lineage>
        <taxon>Eukaryota</taxon>
        <taxon>Metazoa</taxon>
        <taxon>Ecdysozoa</taxon>
        <taxon>Nematoda</taxon>
        <taxon>Chromadorea</taxon>
        <taxon>Rhabditida</taxon>
        <taxon>Spirurina</taxon>
        <taxon>Ascaridomorpha</taxon>
        <taxon>Ascaridoidea</taxon>
        <taxon>Toxocaridae</taxon>
        <taxon>Toxocara</taxon>
    </lineage>
</organism>
<evidence type="ECO:0000313" key="1">
    <source>
        <dbReference type="EMBL" id="KHN87958.1"/>
    </source>
</evidence>
<comment type="caution">
    <text evidence="1">The sequence shown here is derived from an EMBL/GenBank/DDBJ whole genome shotgun (WGS) entry which is preliminary data.</text>
</comment>
<gene>
    <name evidence="1" type="ORF">Tcan_01647</name>
</gene>
<sequence length="127" mass="14168">MSICRISKGKLRIPIPHFSFNIFPSRSVPEEIVSLTQPAIVISFQTICTPPKLVDIIRRAVYGLQVCFLLQLSSPLTINVDSNEWHITSTFRSLKEATECSSGRTIHDNGCWNRAEGTSQSIRSCCA</sequence>
<protein>
    <submittedName>
        <fullName evidence="1">Uncharacterized protein</fullName>
    </submittedName>
</protein>
<dbReference type="EMBL" id="JPKZ01000317">
    <property type="protein sequence ID" value="KHN87958.1"/>
    <property type="molecule type" value="Genomic_DNA"/>
</dbReference>
<keyword evidence="2" id="KW-1185">Reference proteome</keyword>
<dbReference type="AlphaFoldDB" id="A0A0B2W1U0"/>
<dbReference type="Proteomes" id="UP000031036">
    <property type="component" value="Unassembled WGS sequence"/>
</dbReference>
<reference evidence="1 2" key="1">
    <citation type="submission" date="2014-11" db="EMBL/GenBank/DDBJ databases">
        <title>Genetic blueprint of the zoonotic pathogen Toxocara canis.</title>
        <authorList>
            <person name="Zhu X.-Q."/>
            <person name="Korhonen P.K."/>
            <person name="Cai H."/>
            <person name="Young N.D."/>
            <person name="Nejsum P."/>
            <person name="von Samson-Himmelstjerna G."/>
            <person name="Boag P.R."/>
            <person name="Tan P."/>
            <person name="Li Q."/>
            <person name="Min J."/>
            <person name="Yang Y."/>
            <person name="Wang X."/>
            <person name="Fang X."/>
            <person name="Hall R.S."/>
            <person name="Hofmann A."/>
            <person name="Sternberg P.W."/>
            <person name="Jex A.R."/>
            <person name="Gasser R.B."/>
        </authorList>
    </citation>
    <scope>NUCLEOTIDE SEQUENCE [LARGE SCALE GENOMIC DNA]</scope>
    <source>
        <strain evidence="1">PN_DK_2014</strain>
    </source>
</reference>
<name>A0A0B2W1U0_TOXCA</name>
<accession>A0A0B2W1U0</accession>
<evidence type="ECO:0000313" key="2">
    <source>
        <dbReference type="Proteomes" id="UP000031036"/>
    </source>
</evidence>